<evidence type="ECO:0000256" key="6">
    <source>
        <dbReference type="ARBA" id="ARBA00049183"/>
    </source>
</evidence>
<dbReference type="SUPFAM" id="SSF53756">
    <property type="entry name" value="UDP-Glycosyltransferase/glycogen phosphorylase"/>
    <property type="match status" value="1"/>
</dbReference>
<dbReference type="InterPro" id="IPR007507">
    <property type="entry name" value="Glycos_transf_N"/>
</dbReference>
<feature type="domain" description="3-deoxy-D-manno-octulosonic-acid transferase N-terminal" evidence="8">
    <location>
        <begin position="41"/>
        <end position="220"/>
    </location>
</feature>
<organism evidence="9 10">
    <name type="scientific">Aquilutibacter rugosus</name>
    <dbReference type="NCBI Taxonomy" id="3115820"/>
    <lineage>
        <taxon>Bacteria</taxon>
        <taxon>Pseudomonadati</taxon>
        <taxon>Pseudomonadota</taxon>
        <taxon>Gammaproteobacteria</taxon>
        <taxon>Lysobacterales</taxon>
        <taxon>Lysobacteraceae</taxon>
        <taxon>Aquilutibacter</taxon>
    </lineage>
</organism>
<evidence type="ECO:0000256" key="3">
    <source>
        <dbReference type="ARBA" id="ARBA00019077"/>
    </source>
</evidence>
<keyword evidence="7" id="KW-0448">Lipopolysaccharide biosynthesis</keyword>
<evidence type="ECO:0000256" key="1">
    <source>
        <dbReference type="ARBA" id="ARBA00004713"/>
    </source>
</evidence>
<dbReference type="Pfam" id="PF04413">
    <property type="entry name" value="Glycos_transf_N"/>
    <property type="match status" value="1"/>
</dbReference>
<keyword evidence="7" id="KW-0472">Membrane</keyword>
<dbReference type="Proteomes" id="UP001356170">
    <property type="component" value="Unassembled WGS sequence"/>
</dbReference>
<dbReference type="GO" id="GO:0043842">
    <property type="term" value="F:Kdo transferase activity"/>
    <property type="evidence" value="ECO:0007669"/>
    <property type="project" value="UniProtKB-EC"/>
</dbReference>
<comment type="subcellular location">
    <subcellularLocation>
        <location evidence="7">Cell membrane</location>
    </subcellularLocation>
</comment>
<name>A0ABU7UYC8_9GAMM</name>
<comment type="catalytic activity">
    <reaction evidence="6 7">
        <text>lipid IVA (E. coli) + CMP-3-deoxy-beta-D-manno-octulosonate = alpha-Kdo-(2-&gt;6)-lipid IVA (E. coli) + CMP + H(+)</text>
        <dbReference type="Rhea" id="RHEA:28066"/>
        <dbReference type="ChEBI" id="CHEBI:15378"/>
        <dbReference type="ChEBI" id="CHEBI:58603"/>
        <dbReference type="ChEBI" id="CHEBI:60364"/>
        <dbReference type="ChEBI" id="CHEBI:60377"/>
        <dbReference type="ChEBI" id="CHEBI:85987"/>
        <dbReference type="EC" id="2.4.99.12"/>
    </reaction>
</comment>
<evidence type="ECO:0000256" key="7">
    <source>
        <dbReference type="RuleBase" id="RU365103"/>
    </source>
</evidence>
<accession>A0ABU7UYC8</accession>
<comment type="similarity">
    <text evidence="7">Belongs to the glycosyltransferase group 1 family.</text>
</comment>
<evidence type="ECO:0000256" key="4">
    <source>
        <dbReference type="ARBA" id="ARBA00022679"/>
    </source>
</evidence>
<keyword evidence="7" id="KW-0812">Transmembrane</keyword>
<comment type="pathway">
    <text evidence="1 7">Bacterial outer membrane biogenesis; LPS core biosynthesis.</text>
</comment>
<protein>
    <recommendedName>
        <fullName evidence="3 7">3-deoxy-D-manno-octulosonic acid transferase</fullName>
        <shortName evidence="7">Kdo transferase</shortName>
        <ecNumber evidence="2 7">2.4.99.12</ecNumber>
    </recommendedName>
    <alternativeName>
        <fullName evidence="5 7">Lipid IV(A) 3-deoxy-D-manno-octulosonic acid transferase</fullName>
    </alternativeName>
</protein>
<dbReference type="EC" id="2.4.99.12" evidence="2 7"/>
<reference evidence="9 10" key="1">
    <citation type="submission" date="2024-01" db="EMBL/GenBank/DDBJ databases">
        <title>Novel species of the genus Luteimonas isolated from rivers.</title>
        <authorList>
            <person name="Lu H."/>
        </authorList>
    </citation>
    <scope>NUCLEOTIDE SEQUENCE [LARGE SCALE GENOMIC DNA]</scope>
    <source>
        <strain evidence="9 10">FXH3W</strain>
    </source>
</reference>
<keyword evidence="4 7" id="KW-0808">Transferase</keyword>
<dbReference type="PANTHER" id="PTHR42755">
    <property type="entry name" value="3-DEOXY-MANNO-OCTULOSONATE CYTIDYLYLTRANSFERASE"/>
    <property type="match status" value="1"/>
</dbReference>
<proteinExistence type="inferred from homology"/>
<comment type="function">
    <text evidence="7">Involved in lipopolysaccharide (LPS) biosynthesis. Catalyzes the transfer of 3-deoxy-D-manno-octulosonate (Kdo) residue(s) from CMP-Kdo to lipid IV(A), the tetraacyldisaccharide-1,4'-bisphosphate precursor of lipid A.</text>
</comment>
<keyword evidence="10" id="KW-1185">Reference proteome</keyword>
<keyword evidence="9" id="KW-0328">Glycosyltransferase</keyword>
<dbReference type="EMBL" id="JAZHBO010000001">
    <property type="protein sequence ID" value="MEF2154968.1"/>
    <property type="molecule type" value="Genomic_DNA"/>
</dbReference>
<evidence type="ECO:0000256" key="5">
    <source>
        <dbReference type="ARBA" id="ARBA00031445"/>
    </source>
</evidence>
<gene>
    <name evidence="9" type="primary">waaA</name>
    <name evidence="9" type="ORF">V3390_01765</name>
</gene>
<evidence type="ECO:0000313" key="9">
    <source>
        <dbReference type="EMBL" id="MEF2154968.1"/>
    </source>
</evidence>
<keyword evidence="7" id="KW-1133">Transmembrane helix</keyword>
<keyword evidence="7" id="KW-1003">Cell membrane</keyword>
<evidence type="ECO:0000256" key="2">
    <source>
        <dbReference type="ARBA" id="ARBA00012621"/>
    </source>
</evidence>
<dbReference type="Gene3D" id="3.40.50.2000">
    <property type="entry name" value="Glycogen Phosphorylase B"/>
    <property type="match status" value="1"/>
</dbReference>
<dbReference type="InterPro" id="IPR038107">
    <property type="entry name" value="Glycos_transf_N_sf"/>
</dbReference>
<dbReference type="Gene3D" id="3.40.50.11720">
    <property type="entry name" value="3-Deoxy-D-manno-octulosonic-acid transferase, N-terminal domain"/>
    <property type="match status" value="1"/>
</dbReference>
<dbReference type="RefSeq" id="WP_331703113.1">
    <property type="nucleotide sequence ID" value="NZ_JAZHBO010000001.1"/>
</dbReference>
<evidence type="ECO:0000313" key="10">
    <source>
        <dbReference type="Proteomes" id="UP001356170"/>
    </source>
</evidence>
<evidence type="ECO:0000259" key="8">
    <source>
        <dbReference type="Pfam" id="PF04413"/>
    </source>
</evidence>
<dbReference type="PANTHER" id="PTHR42755:SF1">
    <property type="entry name" value="3-DEOXY-D-MANNO-OCTULOSONIC ACID TRANSFERASE, MITOCHONDRIAL-RELATED"/>
    <property type="match status" value="1"/>
</dbReference>
<feature type="transmembrane region" description="Helical" evidence="7">
    <location>
        <begin position="12"/>
        <end position="31"/>
    </location>
</feature>
<dbReference type="NCBIfam" id="NF004388">
    <property type="entry name" value="PRK05749.1-4"/>
    <property type="match status" value="1"/>
</dbReference>
<dbReference type="InterPro" id="IPR039901">
    <property type="entry name" value="Kdotransferase"/>
</dbReference>
<sequence length="445" mass="49448">MRADWIGRILRAIYTVVLYVLLPITVYHLVWRGFRHNAYFHRWAERYGIYPHATRTTGVLWIHAVSLGEVNAAAPLIDALRKCRPDLRLLVTTITPTGSARVRDLWGHQVEHVYLPYDLPGATRRFFAHFRPVLGLIMETEIWPNLLFTAQEEGVPLHILNARLSARSLRGYRMLAPLISRALRTVRLVAAQSDEDAERFVRLGALPTQVRALGNLKFDVQATDGGLFRDAFRARAGRRPIWIVASTHEEEECPVLSMFRAVREQVPNLLMVWAPRHPERFRPVSISAGNLGLRWSARSIATWPGPEDDLFLLDTLGELAKFFAVADVAFIGGSLQPIGGHNLLEPAAAGVPIVTGPHLHNFADIAKRLREAGALIIAATADEVAAATVELLRDPEQAARMRQGGLELIARGRGALQRYLELVAADLPPALKRQSGSSAKRPPAA</sequence>
<comment type="caution">
    <text evidence="9">The sequence shown here is derived from an EMBL/GenBank/DDBJ whole genome shotgun (WGS) entry which is preliminary data.</text>
</comment>